<dbReference type="SMART" id="SM00470">
    <property type="entry name" value="ParB"/>
    <property type="match status" value="1"/>
</dbReference>
<comment type="caution">
    <text evidence="3">The sequence shown here is derived from an EMBL/GenBank/DDBJ whole genome shotgun (WGS) entry which is preliminary data.</text>
</comment>
<dbReference type="InterPro" id="IPR050336">
    <property type="entry name" value="Chromosome_partition/occlusion"/>
</dbReference>
<gene>
    <name evidence="3" type="ORF">LCGC14_0455800</name>
</gene>
<dbReference type="PANTHER" id="PTHR33375:SF1">
    <property type="entry name" value="CHROMOSOME-PARTITIONING PROTEIN PARB-RELATED"/>
    <property type="match status" value="1"/>
</dbReference>
<dbReference type="AlphaFoldDB" id="A0A0F9SLT8"/>
<evidence type="ECO:0000259" key="2">
    <source>
        <dbReference type="SMART" id="SM00470"/>
    </source>
</evidence>
<dbReference type="EMBL" id="LAZR01000460">
    <property type="protein sequence ID" value="KKN68024.1"/>
    <property type="molecule type" value="Genomic_DNA"/>
</dbReference>
<proteinExistence type="predicted"/>
<protein>
    <recommendedName>
        <fullName evidence="2">ParB-like N-terminal domain-containing protein</fullName>
    </recommendedName>
</protein>
<dbReference type="InterPro" id="IPR003115">
    <property type="entry name" value="ParB_N"/>
</dbReference>
<accession>A0A0F9SLT8</accession>
<dbReference type="Pfam" id="PF02195">
    <property type="entry name" value="ParB_N"/>
    <property type="match status" value="1"/>
</dbReference>
<feature type="compositionally biased region" description="Pro residues" evidence="1">
    <location>
        <begin position="162"/>
        <end position="171"/>
    </location>
</feature>
<dbReference type="Gene3D" id="3.90.1530.10">
    <property type="entry name" value="Conserved hypothetical protein from pyrococcus furiosus pfu- 392566-001, ParB domain"/>
    <property type="match status" value="1"/>
</dbReference>
<dbReference type="InterPro" id="IPR036086">
    <property type="entry name" value="ParB/Sulfiredoxin_sf"/>
</dbReference>
<evidence type="ECO:0000313" key="3">
    <source>
        <dbReference type="EMBL" id="KKN68024.1"/>
    </source>
</evidence>
<reference evidence="3" key="1">
    <citation type="journal article" date="2015" name="Nature">
        <title>Complex archaea that bridge the gap between prokaryotes and eukaryotes.</title>
        <authorList>
            <person name="Spang A."/>
            <person name="Saw J.H."/>
            <person name="Jorgensen S.L."/>
            <person name="Zaremba-Niedzwiedzka K."/>
            <person name="Martijn J."/>
            <person name="Lind A.E."/>
            <person name="van Eijk R."/>
            <person name="Schleper C."/>
            <person name="Guy L."/>
            <person name="Ettema T.J."/>
        </authorList>
    </citation>
    <scope>NUCLEOTIDE SEQUENCE</scope>
</reference>
<dbReference type="PANTHER" id="PTHR33375">
    <property type="entry name" value="CHROMOSOME-PARTITIONING PROTEIN PARB-RELATED"/>
    <property type="match status" value="1"/>
</dbReference>
<sequence>MKIALGPETHVVDVRLDTIDEAPDNPNVMEPEMYVRLVEAIRRFGFLQPVLLKETENDRFEIVDGHHRIRAARELEYEFVSAVVVDQEDDAHALAEVLRVGMNKLRGELDLSGVGRILADLEKNGWAMDDLVLSGFNESEINDLIDTVTRDPGEDLSGMGGAPPPDLDPPPPRPFLIEILFSSREEYQQARKGLRRAAGKGNELSVGLLRLLGEQ</sequence>
<feature type="domain" description="ParB-like N-terminal" evidence="2">
    <location>
        <begin position="12"/>
        <end position="98"/>
    </location>
</feature>
<name>A0A0F9SLT8_9ZZZZ</name>
<feature type="region of interest" description="Disordered" evidence="1">
    <location>
        <begin position="151"/>
        <end position="171"/>
    </location>
</feature>
<dbReference type="GO" id="GO:0007059">
    <property type="term" value="P:chromosome segregation"/>
    <property type="evidence" value="ECO:0007669"/>
    <property type="project" value="TreeGrafter"/>
</dbReference>
<evidence type="ECO:0000256" key="1">
    <source>
        <dbReference type="SAM" id="MobiDB-lite"/>
    </source>
</evidence>
<organism evidence="3">
    <name type="scientific">marine sediment metagenome</name>
    <dbReference type="NCBI Taxonomy" id="412755"/>
    <lineage>
        <taxon>unclassified sequences</taxon>
        <taxon>metagenomes</taxon>
        <taxon>ecological metagenomes</taxon>
    </lineage>
</organism>
<dbReference type="SUPFAM" id="SSF110849">
    <property type="entry name" value="ParB/Sulfiredoxin"/>
    <property type="match status" value="1"/>
</dbReference>
<dbReference type="GO" id="GO:0005694">
    <property type="term" value="C:chromosome"/>
    <property type="evidence" value="ECO:0007669"/>
    <property type="project" value="TreeGrafter"/>
</dbReference>